<keyword evidence="2" id="KW-1185">Reference proteome</keyword>
<dbReference type="EMBL" id="JABFTP020000186">
    <property type="protein sequence ID" value="KAL3289574.1"/>
    <property type="molecule type" value="Genomic_DNA"/>
</dbReference>
<sequence>MEVDIADFAFELVKLKKDVFINIILSKSVSNNIFLSKSLVNYINHNVDDENGDIFTEACTVNLSDGMKSIQLKYEIENRRKNVKQQLALTNIDNVNAEDREKWTDVVRRRSKTGKKETNKVVYGTNNQEEVAVKKRAWLFVSK</sequence>
<proteinExistence type="predicted"/>
<accession>A0ABD2PFA1</accession>
<dbReference type="AlphaFoldDB" id="A0ABD2PFA1"/>
<comment type="caution">
    <text evidence="1">The sequence shown here is derived from an EMBL/GenBank/DDBJ whole genome shotgun (WGS) entry which is preliminary data.</text>
</comment>
<evidence type="ECO:0000313" key="2">
    <source>
        <dbReference type="Proteomes" id="UP001516400"/>
    </source>
</evidence>
<name>A0ABD2PFA1_9CUCU</name>
<evidence type="ECO:0000313" key="1">
    <source>
        <dbReference type="EMBL" id="KAL3289574.1"/>
    </source>
</evidence>
<organism evidence="1 2">
    <name type="scientific">Cryptolaemus montrouzieri</name>
    <dbReference type="NCBI Taxonomy" id="559131"/>
    <lineage>
        <taxon>Eukaryota</taxon>
        <taxon>Metazoa</taxon>
        <taxon>Ecdysozoa</taxon>
        <taxon>Arthropoda</taxon>
        <taxon>Hexapoda</taxon>
        <taxon>Insecta</taxon>
        <taxon>Pterygota</taxon>
        <taxon>Neoptera</taxon>
        <taxon>Endopterygota</taxon>
        <taxon>Coleoptera</taxon>
        <taxon>Polyphaga</taxon>
        <taxon>Cucujiformia</taxon>
        <taxon>Coccinelloidea</taxon>
        <taxon>Coccinellidae</taxon>
        <taxon>Scymninae</taxon>
        <taxon>Scymnini</taxon>
        <taxon>Cryptolaemus</taxon>
    </lineage>
</organism>
<protein>
    <submittedName>
        <fullName evidence="1">Uncharacterized protein</fullName>
    </submittedName>
</protein>
<reference evidence="1 2" key="1">
    <citation type="journal article" date="2021" name="BMC Biol.">
        <title>Horizontally acquired antibacterial genes associated with adaptive radiation of ladybird beetles.</title>
        <authorList>
            <person name="Li H.S."/>
            <person name="Tang X.F."/>
            <person name="Huang Y.H."/>
            <person name="Xu Z.Y."/>
            <person name="Chen M.L."/>
            <person name="Du X.Y."/>
            <person name="Qiu B.Y."/>
            <person name="Chen P.T."/>
            <person name="Zhang W."/>
            <person name="Slipinski A."/>
            <person name="Escalona H.E."/>
            <person name="Waterhouse R.M."/>
            <person name="Zwick A."/>
            <person name="Pang H."/>
        </authorList>
    </citation>
    <scope>NUCLEOTIDE SEQUENCE [LARGE SCALE GENOMIC DNA]</scope>
    <source>
        <strain evidence="1">SYSU2018</strain>
    </source>
</reference>
<gene>
    <name evidence="1" type="ORF">HHI36_022988</name>
</gene>
<dbReference type="Proteomes" id="UP001516400">
    <property type="component" value="Unassembled WGS sequence"/>
</dbReference>